<comment type="similarity">
    <text evidence="3 11 12">Belongs to the universal ribosomal protein uL22 family.</text>
</comment>
<dbReference type="AlphaFoldDB" id="A0A3G2BV67"/>
<comment type="subcellular location">
    <subcellularLocation>
        <location evidence="11 13">Plastid</location>
        <location evidence="11 13">Chloroplast</location>
    </subcellularLocation>
</comment>
<dbReference type="GO" id="GO:0019843">
    <property type="term" value="F:rRNA binding"/>
    <property type="evidence" value="ECO:0007669"/>
    <property type="project" value="UniProtKB-UniRule"/>
</dbReference>
<evidence type="ECO:0000256" key="10">
    <source>
        <dbReference type="ARBA" id="ARBA00035285"/>
    </source>
</evidence>
<comment type="function">
    <text evidence="2 11 13">This protein binds specifically to 23S rRNA.</text>
</comment>
<dbReference type="SUPFAM" id="SSF54843">
    <property type="entry name" value="Ribosomal protein L22"/>
    <property type="match status" value="1"/>
</dbReference>
<dbReference type="HAMAP" id="MF_01331_B">
    <property type="entry name" value="Ribosomal_uL22_B"/>
    <property type="match status" value="1"/>
</dbReference>
<keyword evidence="7 11" id="KW-0694">RNA-binding</keyword>
<dbReference type="RefSeq" id="YP_009536781.1">
    <property type="nucleotide sequence ID" value="NC_039838.1"/>
</dbReference>
<evidence type="ECO:0000256" key="2">
    <source>
        <dbReference type="ARBA" id="ARBA00003611"/>
    </source>
</evidence>
<proteinExistence type="inferred from homology"/>
<dbReference type="GO" id="GO:0006412">
    <property type="term" value="P:translation"/>
    <property type="evidence" value="ECO:0007669"/>
    <property type="project" value="UniProtKB-UniRule"/>
</dbReference>
<dbReference type="GO" id="GO:0003735">
    <property type="term" value="F:structural constituent of ribosome"/>
    <property type="evidence" value="ECO:0007669"/>
    <property type="project" value="InterPro"/>
</dbReference>
<reference evidence="14" key="1">
    <citation type="submission" date="2018-01" db="EMBL/GenBank/DDBJ databases">
        <title>Whole plastome sequences of 14 African yam species (Dioscorea sp.).</title>
        <authorList>
            <person name="Magwe-Tindo J."/>
            <person name="Wieringa J.J."/>
            <person name="Sonke B."/>
            <person name="Zapfack L."/>
            <person name="Vigouroux Y."/>
            <person name="Couvreur T.L.P."/>
            <person name="Scarcelli N."/>
        </authorList>
    </citation>
    <scope>NUCLEOTIDE SEQUENCE</scope>
</reference>
<evidence type="ECO:0000256" key="7">
    <source>
        <dbReference type="ARBA" id="ARBA00022884"/>
    </source>
</evidence>
<protein>
    <recommendedName>
        <fullName evidence="10 11">Large ribosomal subunit protein uL22c</fullName>
    </recommendedName>
</protein>
<dbReference type="EMBL" id="MG805613">
    <property type="protein sequence ID" value="AYM33756.1"/>
    <property type="molecule type" value="Genomic_DNA"/>
</dbReference>
<dbReference type="InterPro" id="IPR018260">
    <property type="entry name" value="Ribosomal_uL22_CS"/>
</dbReference>
<evidence type="ECO:0000256" key="9">
    <source>
        <dbReference type="ARBA" id="ARBA00023274"/>
    </source>
</evidence>
<gene>
    <name evidence="11 14" type="primary">rpl22</name>
</gene>
<name>A0A3G2BV67_9LILI</name>
<dbReference type="CDD" id="cd00336">
    <property type="entry name" value="Ribosomal_L22"/>
    <property type="match status" value="1"/>
</dbReference>
<dbReference type="NCBIfam" id="TIGR01044">
    <property type="entry name" value="rplV_bact"/>
    <property type="match status" value="1"/>
</dbReference>
<evidence type="ECO:0000256" key="4">
    <source>
        <dbReference type="ARBA" id="ARBA00011838"/>
    </source>
</evidence>
<evidence type="ECO:0000256" key="11">
    <source>
        <dbReference type="HAMAP-Rule" id="MF_01331"/>
    </source>
</evidence>
<keyword evidence="14" id="KW-0150">Chloroplast</keyword>
<dbReference type="FunFam" id="3.90.470.10:FF:000004">
    <property type="entry name" value="50S ribosomal protein L22, chloroplastic"/>
    <property type="match status" value="1"/>
</dbReference>
<dbReference type="Gene3D" id="3.90.470.10">
    <property type="entry name" value="Ribosomal protein L22/L17"/>
    <property type="match status" value="1"/>
</dbReference>
<dbReference type="Pfam" id="PF00237">
    <property type="entry name" value="Ribosomal_L22"/>
    <property type="match status" value="1"/>
</dbReference>
<keyword evidence="9 11" id="KW-0687">Ribonucleoprotein</keyword>
<evidence type="ECO:0000256" key="6">
    <source>
        <dbReference type="ARBA" id="ARBA00022730"/>
    </source>
</evidence>
<dbReference type="InterPro" id="IPR001063">
    <property type="entry name" value="Ribosomal_uL22"/>
</dbReference>
<evidence type="ECO:0000256" key="5">
    <source>
        <dbReference type="ARBA" id="ARBA00022640"/>
    </source>
</evidence>
<dbReference type="PANTHER" id="PTHR13501:SF10">
    <property type="entry name" value="LARGE RIBOSOMAL SUBUNIT PROTEIN UL22M"/>
    <property type="match status" value="1"/>
</dbReference>
<comment type="function">
    <text evidence="1 11 13">The globular domain of the protein is located near the polypeptide exit tunnel on the outside of the subunit, while an extended beta-hairpin is found that lines the wall of the exit tunnel in the center of the 70S ribosome.</text>
</comment>
<dbReference type="InterPro" id="IPR005727">
    <property type="entry name" value="Ribosomal_uL22_bac/chlpt-type"/>
</dbReference>
<accession>A0A3G2BV67</accession>
<comment type="subunit">
    <text evidence="4 11">Part of the 50S ribosomal subunit.</text>
</comment>
<organism evidence="14">
    <name type="scientific">Dioscorea sansibarensis</name>
    <dbReference type="NCBI Taxonomy" id="55578"/>
    <lineage>
        <taxon>Eukaryota</taxon>
        <taxon>Viridiplantae</taxon>
        <taxon>Streptophyta</taxon>
        <taxon>Embryophyta</taxon>
        <taxon>Tracheophyta</taxon>
        <taxon>Spermatophyta</taxon>
        <taxon>Magnoliopsida</taxon>
        <taxon>Liliopsida</taxon>
        <taxon>Dioscoreales</taxon>
        <taxon>Dioscoreaceae</taxon>
        <taxon>Dioscorea</taxon>
    </lineage>
</organism>
<dbReference type="GO" id="GO:0009507">
    <property type="term" value="C:chloroplast"/>
    <property type="evidence" value="ECO:0007669"/>
    <property type="project" value="UniProtKB-SubCell"/>
</dbReference>
<evidence type="ECO:0000256" key="12">
    <source>
        <dbReference type="RuleBase" id="RU004005"/>
    </source>
</evidence>
<keyword evidence="6 11" id="KW-0699">rRNA-binding</keyword>
<dbReference type="PANTHER" id="PTHR13501">
    <property type="entry name" value="CHLOROPLAST 50S RIBOSOMAL PROTEIN L22-RELATED"/>
    <property type="match status" value="1"/>
</dbReference>
<evidence type="ECO:0000313" key="14">
    <source>
        <dbReference type="EMBL" id="AYM33756.1"/>
    </source>
</evidence>
<sequence length="109" mass="12300">MSVFKARRIINQIRGCSYEETLMILELMPYRASYPILKLVYSAAANANHNMGLNKADLFISKAEVNGGTIVKKLRPRAQGRSYPVKKPTCHITIVLKDKSKSFLNESKI</sequence>
<evidence type="ECO:0000256" key="3">
    <source>
        <dbReference type="ARBA" id="ARBA00009451"/>
    </source>
</evidence>
<geneLocation type="chloroplast" evidence="14"/>
<keyword evidence="8 11" id="KW-0689">Ribosomal protein</keyword>
<evidence type="ECO:0000256" key="1">
    <source>
        <dbReference type="ARBA" id="ARBA00003478"/>
    </source>
</evidence>
<evidence type="ECO:0000256" key="8">
    <source>
        <dbReference type="ARBA" id="ARBA00022980"/>
    </source>
</evidence>
<dbReference type="PROSITE" id="PS00464">
    <property type="entry name" value="RIBOSOMAL_L22"/>
    <property type="match status" value="1"/>
</dbReference>
<evidence type="ECO:0000256" key="13">
    <source>
        <dbReference type="RuleBase" id="RU004009"/>
    </source>
</evidence>
<keyword evidence="5 14" id="KW-0934">Plastid</keyword>
<dbReference type="GeneID" id="38339974"/>
<dbReference type="GO" id="GO:0015934">
    <property type="term" value="C:large ribosomal subunit"/>
    <property type="evidence" value="ECO:0007669"/>
    <property type="project" value="InterPro"/>
</dbReference>
<dbReference type="InterPro" id="IPR047867">
    <property type="entry name" value="Ribosomal_uL22_bac/org-type"/>
</dbReference>
<dbReference type="InterPro" id="IPR036394">
    <property type="entry name" value="Ribosomal_uL22_sf"/>
</dbReference>